<feature type="compositionally biased region" description="Polar residues" evidence="4">
    <location>
        <begin position="453"/>
        <end position="465"/>
    </location>
</feature>
<feature type="compositionally biased region" description="Low complexity" evidence="4">
    <location>
        <begin position="410"/>
        <end position="421"/>
    </location>
</feature>
<evidence type="ECO:0000256" key="3">
    <source>
        <dbReference type="PROSITE-ProRule" id="PRU00176"/>
    </source>
</evidence>
<comment type="caution">
    <text evidence="6">The sequence shown here is derived from an EMBL/GenBank/DDBJ whole genome shotgun (WGS) entry which is preliminary data.</text>
</comment>
<sequence>MSDNFDDDLYNVYNGAGKEDTYNDEDLYGEDPVEFKEEDVEVKVEATPEPEDAHDDDHQNHHQQQYNDSPQQQQQHQQQQQQQQQQGNWGYQQNAYQQYMAAYQRSLQQQMAANPYQMQQMIQRQMRQHMPQQQQQYNKPRQHHQNNDGNGSDGPSDKPSTSVTTTNSEEGKMFIGGLNWETTDENLRQYFSQFGEVLDCVVMRDPATQRSRGFGFLTMKENSAIDKIVSQDHHNLDGKRIDPKRAIPRDEQDKTEKIFVGGISPEVNEEEFREFFTQFGKVLDATLMMERDTGRPRGFGFVTFEDSKGVEEALRNPNLSIKDKTIEVKKAMPKGKQNRQHNTPVFNPNFRPPYMPNSRYSGGGNFNNMRGNFNMYNSMYPAGNYNMAAAAAAAAAYYGQQQQQGGGYGNMYNSNNGNNMRQQHHHRQDDNRRNSRDRHQSSSGGNGGGAMHASQSRNQQHYRPY</sequence>
<feature type="region of interest" description="Disordered" evidence="4">
    <location>
        <begin position="122"/>
        <end position="170"/>
    </location>
</feature>
<evidence type="ECO:0000259" key="5">
    <source>
        <dbReference type="PROSITE" id="PS50102"/>
    </source>
</evidence>
<dbReference type="CDD" id="cd12330">
    <property type="entry name" value="RRM2_Hrp1p"/>
    <property type="match status" value="1"/>
</dbReference>
<feature type="compositionally biased region" description="Low complexity" evidence="4">
    <location>
        <begin position="122"/>
        <end position="139"/>
    </location>
</feature>
<dbReference type="FunFam" id="3.30.70.330:FF:000025">
    <property type="entry name" value="RNA-binding protein Musashi homolog 2 isoform X1"/>
    <property type="match status" value="1"/>
</dbReference>
<name>A0AAN7HWC9_9FUNG</name>
<keyword evidence="7" id="KW-1185">Reference proteome</keyword>
<gene>
    <name evidence="6" type="ORF">ATC70_007954</name>
</gene>
<evidence type="ECO:0000313" key="7">
    <source>
        <dbReference type="Proteomes" id="UP001304243"/>
    </source>
</evidence>
<dbReference type="InterPro" id="IPR034156">
    <property type="entry name" value="Hrp1_RRM1"/>
</dbReference>
<reference evidence="6 7" key="1">
    <citation type="submission" date="2022-11" db="EMBL/GenBank/DDBJ databases">
        <title>Mucor velutinosus strain NIH1002 WGS.</title>
        <authorList>
            <person name="Subramanian P."/>
            <person name="Mullikin J.C."/>
            <person name="Segre J.A."/>
            <person name="Zelazny A.M."/>
        </authorList>
    </citation>
    <scope>NUCLEOTIDE SEQUENCE [LARGE SCALE GENOMIC DNA]</scope>
    <source>
        <strain evidence="6 7">NIH1002</strain>
    </source>
</reference>
<dbReference type="GO" id="GO:0006417">
    <property type="term" value="P:regulation of translation"/>
    <property type="evidence" value="ECO:0007669"/>
    <property type="project" value="TreeGrafter"/>
</dbReference>
<dbReference type="CDD" id="cd12577">
    <property type="entry name" value="RRM1_Hrp1p"/>
    <property type="match status" value="1"/>
</dbReference>
<accession>A0AAN7HWC9</accession>
<feature type="region of interest" description="Disordered" evidence="4">
    <location>
        <begin position="1"/>
        <end position="88"/>
    </location>
</feature>
<feature type="compositionally biased region" description="Polar residues" evidence="4">
    <location>
        <begin position="158"/>
        <end position="168"/>
    </location>
</feature>
<dbReference type="InterPro" id="IPR000504">
    <property type="entry name" value="RRM_dom"/>
</dbReference>
<dbReference type="GeneID" id="89951640"/>
<keyword evidence="2 3" id="KW-0694">RNA-binding</keyword>
<dbReference type="Gene3D" id="3.30.70.330">
    <property type="match status" value="2"/>
</dbReference>
<feature type="compositionally biased region" description="Low complexity" evidence="4">
    <location>
        <begin position="62"/>
        <end position="88"/>
    </location>
</feature>
<evidence type="ECO:0000256" key="2">
    <source>
        <dbReference type="ARBA" id="ARBA00022884"/>
    </source>
</evidence>
<organism evidence="6 7">
    <name type="scientific">Mucor velutinosus</name>
    <dbReference type="NCBI Taxonomy" id="708070"/>
    <lineage>
        <taxon>Eukaryota</taxon>
        <taxon>Fungi</taxon>
        <taxon>Fungi incertae sedis</taxon>
        <taxon>Mucoromycota</taxon>
        <taxon>Mucoromycotina</taxon>
        <taxon>Mucoromycetes</taxon>
        <taxon>Mucorales</taxon>
        <taxon>Mucorineae</taxon>
        <taxon>Mucoraceae</taxon>
        <taxon>Mucor</taxon>
    </lineage>
</organism>
<dbReference type="SUPFAM" id="SSF54928">
    <property type="entry name" value="RNA-binding domain, RBD"/>
    <property type="match status" value="2"/>
</dbReference>
<dbReference type="PROSITE" id="PS50102">
    <property type="entry name" value="RRM"/>
    <property type="match status" value="2"/>
</dbReference>
<feature type="compositionally biased region" description="Basic and acidic residues" evidence="4">
    <location>
        <begin position="427"/>
        <end position="440"/>
    </location>
</feature>
<dbReference type="PANTHER" id="PTHR48032:SF6">
    <property type="entry name" value="RNA-BINDING (RRM_RBD_RNP MOTIFS) FAMILY PROTEIN"/>
    <property type="match status" value="1"/>
</dbReference>
<keyword evidence="1" id="KW-0677">Repeat</keyword>
<feature type="region of interest" description="Disordered" evidence="4">
    <location>
        <begin position="408"/>
        <end position="465"/>
    </location>
</feature>
<feature type="domain" description="RRM" evidence="5">
    <location>
        <begin position="171"/>
        <end position="254"/>
    </location>
</feature>
<dbReference type="InterPro" id="IPR012677">
    <property type="entry name" value="Nucleotide-bd_a/b_plait_sf"/>
</dbReference>
<dbReference type="RefSeq" id="XP_064676267.1">
    <property type="nucleotide sequence ID" value="XM_064827210.1"/>
</dbReference>
<feature type="domain" description="RRM" evidence="5">
    <location>
        <begin position="256"/>
        <end position="333"/>
    </location>
</feature>
<dbReference type="SMART" id="SM00360">
    <property type="entry name" value="RRM"/>
    <property type="match status" value="2"/>
</dbReference>
<dbReference type="AlphaFoldDB" id="A0AAN7HWC9"/>
<feature type="compositionally biased region" description="Acidic residues" evidence="4">
    <location>
        <begin position="22"/>
        <end position="40"/>
    </location>
</feature>
<evidence type="ECO:0000313" key="6">
    <source>
        <dbReference type="EMBL" id="KAK4509601.1"/>
    </source>
</evidence>
<dbReference type="PANTHER" id="PTHR48032">
    <property type="entry name" value="RNA-BINDING PROTEIN MUSASHI HOMOLOG RBP6"/>
    <property type="match status" value="1"/>
</dbReference>
<dbReference type="GO" id="GO:0003729">
    <property type="term" value="F:mRNA binding"/>
    <property type="evidence" value="ECO:0007669"/>
    <property type="project" value="TreeGrafter"/>
</dbReference>
<dbReference type="Proteomes" id="UP001304243">
    <property type="component" value="Unassembled WGS sequence"/>
</dbReference>
<evidence type="ECO:0000256" key="1">
    <source>
        <dbReference type="ARBA" id="ARBA00022737"/>
    </source>
</evidence>
<protein>
    <recommendedName>
        <fullName evidence="5">RRM domain-containing protein</fullName>
    </recommendedName>
</protein>
<evidence type="ECO:0000256" key="4">
    <source>
        <dbReference type="SAM" id="MobiDB-lite"/>
    </source>
</evidence>
<dbReference type="Pfam" id="PF00076">
    <property type="entry name" value="RRM_1"/>
    <property type="match status" value="2"/>
</dbReference>
<feature type="region of interest" description="Disordered" evidence="4">
    <location>
        <begin position="332"/>
        <end position="358"/>
    </location>
</feature>
<dbReference type="InterPro" id="IPR035979">
    <property type="entry name" value="RBD_domain_sf"/>
</dbReference>
<dbReference type="EMBL" id="JASEJX010000039">
    <property type="protein sequence ID" value="KAK4509601.1"/>
    <property type="molecule type" value="Genomic_DNA"/>
</dbReference>
<proteinExistence type="predicted"/>